<sequence>MDKRDKIFWLVLLVALLALPAVGLSRYMQRIISLIFIYSMLALSLNIVTGYMGQVSLGHAAFYAIGAYTSGLLSEHFGWNFLLTCLCAIVFTGFIGWIFSLPTMKLSGTYLAIITMGFGEIVKVLIVNWESLTHGTYGLQNIAKPELFGMTLKTTNNGMYYLCLAFLVLMVLLCVAIERSKLGRTLRAIQDDPLASSLMGIELSHYKRLAFTISTALAGCCGALYAHLSGYVDANSFHSDVSMMILSIVIFGGRGSIKGMVVGAGILVAFPEVFRFLAEYRFIVYGLILIVMMVFRTDGLLGGHSKRPYVFPRYVKVNKEGGGEPDGAAGSK</sequence>
<feature type="transmembrane region" description="Helical" evidence="6">
    <location>
        <begin position="7"/>
        <end position="25"/>
    </location>
</feature>
<name>A0AAP4BBT7_9FIRM</name>
<feature type="transmembrane region" description="Helical" evidence="6">
    <location>
        <begin position="282"/>
        <end position="301"/>
    </location>
</feature>
<proteinExistence type="predicted"/>
<evidence type="ECO:0000256" key="4">
    <source>
        <dbReference type="ARBA" id="ARBA00022989"/>
    </source>
</evidence>
<dbReference type="AlphaFoldDB" id="A0AAP4BBT7"/>
<dbReference type="Proteomes" id="UP001300383">
    <property type="component" value="Unassembled WGS sequence"/>
</dbReference>
<evidence type="ECO:0000313" key="7">
    <source>
        <dbReference type="EMBL" id="MDI9241716.1"/>
    </source>
</evidence>
<feature type="transmembrane region" description="Helical" evidence="6">
    <location>
        <begin position="111"/>
        <end position="129"/>
    </location>
</feature>
<dbReference type="Pfam" id="PF02653">
    <property type="entry name" value="BPD_transp_2"/>
    <property type="match status" value="1"/>
</dbReference>
<dbReference type="EMBL" id="JASGBQ010000004">
    <property type="protein sequence ID" value="MDI9241716.1"/>
    <property type="molecule type" value="Genomic_DNA"/>
</dbReference>
<accession>A0AAP4BBT7</accession>
<keyword evidence="2" id="KW-1003">Cell membrane</keyword>
<evidence type="ECO:0000256" key="1">
    <source>
        <dbReference type="ARBA" id="ARBA00004651"/>
    </source>
</evidence>
<dbReference type="RefSeq" id="WP_283230226.1">
    <property type="nucleotide sequence ID" value="NZ_JASGBQ010000004.1"/>
</dbReference>
<evidence type="ECO:0000313" key="8">
    <source>
        <dbReference type="Proteomes" id="UP001300383"/>
    </source>
</evidence>
<evidence type="ECO:0000256" key="2">
    <source>
        <dbReference type="ARBA" id="ARBA00022475"/>
    </source>
</evidence>
<organism evidence="7 8">
    <name type="scientific">Fusibacillus kribbianus</name>
    <dbReference type="NCBI Taxonomy" id="3044208"/>
    <lineage>
        <taxon>Bacteria</taxon>
        <taxon>Bacillati</taxon>
        <taxon>Bacillota</taxon>
        <taxon>Clostridia</taxon>
        <taxon>Lachnospirales</taxon>
        <taxon>Lachnospiraceae</taxon>
        <taxon>Fusibacillus</taxon>
    </lineage>
</organism>
<dbReference type="InterPro" id="IPR001851">
    <property type="entry name" value="ABC_transp_permease"/>
</dbReference>
<gene>
    <name evidence="7" type="ORF">QJ036_04375</name>
</gene>
<evidence type="ECO:0000256" key="6">
    <source>
        <dbReference type="SAM" id="Phobius"/>
    </source>
</evidence>
<keyword evidence="8" id="KW-1185">Reference proteome</keyword>
<keyword evidence="5 6" id="KW-0472">Membrane</keyword>
<comment type="caution">
    <text evidence="7">The sequence shown here is derived from an EMBL/GenBank/DDBJ whole genome shotgun (WGS) entry which is preliminary data.</text>
</comment>
<keyword evidence="4 6" id="KW-1133">Transmembrane helix</keyword>
<reference evidence="7 8" key="1">
    <citation type="submission" date="2023-05" db="EMBL/GenBank/DDBJ databases">
        <title>[ruminococcus] sp. nov., isolated from a pig farm feces dump.</title>
        <authorList>
            <person name="Chang Y.-H."/>
        </authorList>
    </citation>
    <scope>NUCLEOTIDE SEQUENCE [LARGE SCALE GENOMIC DNA]</scope>
    <source>
        <strain evidence="7 8">YH-rum2234</strain>
    </source>
</reference>
<feature type="transmembrane region" description="Helical" evidence="6">
    <location>
        <begin position="79"/>
        <end position="99"/>
    </location>
</feature>
<comment type="subcellular location">
    <subcellularLocation>
        <location evidence="1">Cell membrane</location>
        <topology evidence="1">Multi-pass membrane protein</topology>
    </subcellularLocation>
</comment>
<feature type="transmembrane region" description="Helical" evidence="6">
    <location>
        <begin position="31"/>
        <end position="48"/>
    </location>
</feature>
<feature type="transmembrane region" description="Helical" evidence="6">
    <location>
        <begin position="248"/>
        <end position="270"/>
    </location>
</feature>
<dbReference type="PANTHER" id="PTHR30482:SF20">
    <property type="entry name" value="HIGH-AFFINITY BRANCHED-CHAIN AMINO ACID TRANSPORT SYSTEM PERMEASE PROTEIN LIVM"/>
    <property type="match status" value="1"/>
</dbReference>
<protein>
    <submittedName>
        <fullName evidence="7">Branched-chain amino acid ABC transporter permease</fullName>
    </submittedName>
</protein>
<evidence type="ECO:0000256" key="3">
    <source>
        <dbReference type="ARBA" id="ARBA00022692"/>
    </source>
</evidence>
<dbReference type="PANTHER" id="PTHR30482">
    <property type="entry name" value="HIGH-AFFINITY BRANCHED-CHAIN AMINO ACID TRANSPORT SYSTEM PERMEASE"/>
    <property type="match status" value="1"/>
</dbReference>
<feature type="transmembrane region" description="Helical" evidence="6">
    <location>
        <begin position="158"/>
        <end position="177"/>
    </location>
</feature>
<dbReference type="CDD" id="cd06581">
    <property type="entry name" value="TM_PBP1_LivM_like"/>
    <property type="match status" value="1"/>
</dbReference>
<dbReference type="GO" id="GO:0005886">
    <property type="term" value="C:plasma membrane"/>
    <property type="evidence" value="ECO:0007669"/>
    <property type="project" value="UniProtKB-SubCell"/>
</dbReference>
<feature type="transmembrane region" description="Helical" evidence="6">
    <location>
        <begin position="209"/>
        <end position="228"/>
    </location>
</feature>
<evidence type="ECO:0000256" key="5">
    <source>
        <dbReference type="ARBA" id="ARBA00023136"/>
    </source>
</evidence>
<keyword evidence="3 6" id="KW-0812">Transmembrane</keyword>
<dbReference type="InterPro" id="IPR043428">
    <property type="entry name" value="LivM-like"/>
</dbReference>
<dbReference type="GO" id="GO:0015658">
    <property type="term" value="F:branched-chain amino acid transmembrane transporter activity"/>
    <property type="evidence" value="ECO:0007669"/>
    <property type="project" value="InterPro"/>
</dbReference>